<dbReference type="Proteomes" id="UP000887104">
    <property type="component" value="Unassembled WGS sequence"/>
</dbReference>
<reference evidence="1" key="1">
    <citation type="submission" date="2021-05" db="EMBL/GenBank/DDBJ databases">
        <title>Molecular characterization for Shewanella algae harboring chromosomal blaOXA-55-like strains isolated from clinical and environment sample.</title>
        <authorList>
            <person name="Ohama Y."/>
            <person name="Aoki K."/>
            <person name="Harada S."/>
            <person name="Moriya K."/>
            <person name="Ishii Y."/>
            <person name="Tateda K."/>
        </authorList>
    </citation>
    <scope>NUCLEOTIDE SEQUENCE</scope>
    <source>
        <strain evidence="1">JCM 11563</strain>
    </source>
</reference>
<evidence type="ECO:0008006" key="3">
    <source>
        <dbReference type="Google" id="ProtNLM"/>
    </source>
</evidence>
<organism evidence="1 2">
    <name type="scientific">Shewanella sairae</name>
    <dbReference type="NCBI Taxonomy" id="190310"/>
    <lineage>
        <taxon>Bacteria</taxon>
        <taxon>Pseudomonadati</taxon>
        <taxon>Pseudomonadota</taxon>
        <taxon>Gammaproteobacteria</taxon>
        <taxon>Alteromonadales</taxon>
        <taxon>Shewanellaceae</taxon>
        <taxon>Shewanella</taxon>
    </lineage>
</organism>
<dbReference type="EMBL" id="BPEY01000002">
    <property type="protein sequence ID" value="GIU40505.1"/>
    <property type="molecule type" value="Genomic_DNA"/>
</dbReference>
<evidence type="ECO:0000313" key="1">
    <source>
        <dbReference type="EMBL" id="GIU40505.1"/>
    </source>
</evidence>
<dbReference type="PROSITE" id="PS51257">
    <property type="entry name" value="PROKAR_LIPOPROTEIN"/>
    <property type="match status" value="1"/>
</dbReference>
<accession>A0ABQ4NZH9</accession>
<comment type="caution">
    <text evidence="1">The sequence shown here is derived from an EMBL/GenBank/DDBJ whole genome shotgun (WGS) entry which is preliminary data.</text>
</comment>
<gene>
    <name evidence="1" type="ORF">TUM4438_01860</name>
</gene>
<evidence type="ECO:0000313" key="2">
    <source>
        <dbReference type="Proteomes" id="UP000887104"/>
    </source>
</evidence>
<proteinExistence type="predicted"/>
<dbReference type="Pfam" id="PF17963">
    <property type="entry name" value="Big_9"/>
    <property type="match status" value="1"/>
</dbReference>
<dbReference type="Gene3D" id="2.60.40.2810">
    <property type="match status" value="1"/>
</dbReference>
<keyword evidence="2" id="KW-1185">Reference proteome</keyword>
<dbReference type="RefSeq" id="WP_220778459.1">
    <property type="nucleotide sequence ID" value="NZ_BPEY01000002.1"/>
</dbReference>
<protein>
    <recommendedName>
        <fullName evidence="3">Cadherin-like domain-containing protein</fullName>
    </recommendedName>
</protein>
<name>A0ABQ4NZH9_9GAMM</name>
<sequence length="831" mass="90539">MKKNFSLTLLAAAILAGCGGSDSSSETSPQPVVNTAPVAAADNLLVQNNAAITFDVLANDSDSDGDTLTITSVVNQPESGTVEIVNNQLLYTPENNVATTDSFTYEISDGELTATAEVAVTVNHTLTISGLVTDSPIANALVSIAIGDDLFEVEADSNGNYSLPITINDMSALVLINAKGSAEQEQESVELVAIVGQTSTLLTKAGEERHLTNEEKNLTNVTHVSTANYLLAEDRSESGEITTELQFNQLASEVSPEELVQTSAFIKLLVDNANFEIPEGETVLSILDLDAEAAEGGIDTSEAIQAYLVANNHVDAHGELTQAYVAALEEAIEETVTDENVIEQFSGEQIANKTMLSLYGAKQGWNQHSGMGMNFNADGSGELYKNVGSHDDSAPVDLTWSVVDGNLNVEYQNHSYKSYHYIPYPYEALVIDYGFSQIVVDELIEATDAGLITEPTFNMESGVASSSTRLITSNSTSYQVVVTEVEYTQLNLPDSVTTWTNPTPRVTNEHYYNQTLIHSPESAFDGKTLEDIEGSWVLDLENTVVSAYSQAEFTALTADFVTISGSLATTRNASQQFTASLTDGVLSLANGNIVYKFTPVKTEGKGHLAQVEKWVDNKLELVLARQIAKFDNSYGRLTNNLVTSLPNAQMAYINGSIQQQWDGDKLKLENLWGYQFNQDGTLSRGIYGVTAEGDWEGIGNGIGYFYLGDDSWTWSQAGRNVNLMQSLDWSERHRTWEVISVDDQGRALVLEYSTRGWDINNNGIIEDNEYGQLIFPRINVIKTTDLSDWQAEWQNTIDLGLLSVNAPTMKVQKEPALSFKSQSNRGVVVLK</sequence>